<gene>
    <name evidence="1" type="ORF">U0035_02265</name>
</gene>
<dbReference type="EMBL" id="CP139960">
    <property type="protein sequence ID" value="WQD38969.1"/>
    <property type="molecule type" value="Genomic_DNA"/>
</dbReference>
<dbReference type="Proteomes" id="UP001325680">
    <property type="component" value="Chromosome"/>
</dbReference>
<accession>A0ABZ0W8V0</accession>
<protein>
    <submittedName>
        <fullName evidence="1">Uncharacterized protein</fullName>
    </submittedName>
</protein>
<evidence type="ECO:0000313" key="2">
    <source>
        <dbReference type="Proteomes" id="UP001325680"/>
    </source>
</evidence>
<organism evidence="1 2">
    <name type="scientific">Niabella yanshanensis</name>
    <dbReference type="NCBI Taxonomy" id="577386"/>
    <lineage>
        <taxon>Bacteria</taxon>
        <taxon>Pseudomonadati</taxon>
        <taxon>Bacteroidota</taxon>
        <taxon>Chitinophagia</taxon>
        <taxon>Chitinophagales</taxon>
        <taxon>Chitinophagaceae</taxon>
        <taxon>Niabella</taxon>
    </lineage>
</organism>
<proteinExistence type="predicted"/>
<reference evidence="1 2" key="1">
    <citation type="submission" date="2023-12" db="EMBL/GenBank/DDBJ databases">
        <title>Genome sequencing and assembly of bacterial species from a model synthetic community.</title>
        <authorList>
            <person name="Hogle S.L."/>
        </authorList>
    </citation>
    <scope>NUCLEOTIDE SEQUENCE [LARGE SCALE GENOMIC DNA]</scope>
    <source>
        <strain evidence="1 2">HAMBI_3031</strain>
    </source>
</reference>
<dbReference type="PROSITE" id="PS51257">
    <property type="entry name" value="PROKAR_LIPOPROTEIN"/>
    <property type="match status" value="1"/>
</dbReference>
<evidence type="ECO:0000313" key="1">
    <source>
        <dbReference type="EMBL" id="WQD38969.1"/>
    </source>
</evidence>
<dbReference type="RefSeq" id="WP_114792560.1">
    <property type="nucleotide sequence ID" value="NZ_CP139960.1"/>
</dbReference>
<sequence>MKTLFIKQWILPFGMLIFYSCKNVQHKDANKKSVDSSSVISLPVEDAISEVLYKSELSPGSKVSVGKIFTDTVTFAERDDNGDYFLFYIRKENRLISLVYDDLVERKLDFLRGDTLVIQWKMDSIWIAGDGDRLDFKERLVSAKKIKDGKVAAFRKNYTKPIRYWYAQNTDYTDEFKDYLYLLVEYYIAYSKQPLVLLHLGMPEQTTFVYSIEERDEKGRHYVVLGLSNDQGTHSNIIQWLYLDSETHRLYEYDLVNDRLIPFP</sequence>
<name>A0ABZ0W8V0_9BACT</name>
<keyword evidence="2" id="KW-1185">Reference proteome</keyword>